<dbReference type="AlphaFoldDB" id="Q9Z190"/>
<protein>
    <submittedName>
        <fullName evidence="1">Prn-P</fullName>
    </submittedName>
</protein>
<sequence>MIFIVAERRQGVLTLGAV</sequence>
<evidence type="ECO:0000313" key="1">
    <source>
        <dbReference type="EMBL" id="CAA76774.1"/>
    </source>
</evidence>
<reference evidence="1" key="1">
    <citation type="journal article" date="1998" name="Biochem. Biophys. Res. Commun.">
        <title>A differentially expressed prion gene mRNA is found in prion-infected mouse brains and in N2A cells but not in uninfected mice.</title>
        <authorList>
            <person name="Schroeder B."/>
            <person name="Groschup M."/>
            <person name="Hunsmann G."/>
            <person name="Bodemer W."/>
        </authorList>
    </citation>
    <scope>NUCLEOTIDE SEQUENCE</scope>
    <source>
        <tissue evidence="1">Brain</tissue>
    </source>
</reference>
<proteinExistence type="predicted"/>
<organism evidence="1">
    <name type="scientific">Mus musculus</name>
    <name type="common">Mouse</name>
    <dbReference type="NCBI Taxonomy" id="10090"/>
    <lineage>
        <taxon>Eukaryota</taxon>
        <taxon>Metazoa</taxon>
        <taxon>Chordata</taxon>
        <taxon>Craniata</taxon>
        <taxon>Vertebrata</taxon>
        <taxon>Euteleostomi</taxon>
        <taxon>Mammalia</taxon>
        <taxon>Eutheria</taxon>
        <taxon>Euarchontoglires</taxon>
        <taxon>Glires</taxon>
        <taxon>Rodentia</taxon>
        <taxon>Myomorpha</taxon>
        <taxon>Muroidea</taxon>
        <taxon>Muridae</taxon>
        <taxon>Murinae</taxon>
        <taxon>Mus</taxon>
        <taxon>Mus</taxon>
    </lineage>
</organism>
<accession>Q9Z190</accession>
<name>Q9Z190_MOUSE</name>
<dbReference type="EMBL" id="Y17510">
    <property type="protein sequence ID" value="CAA76774.1"/>
    <property type="molecule type" value="Genomic_DNA"/>
</dbReference>